<dbReference type="Pfam" id="PF01471">
    <property type="entry name" value="PG_binding_1"/>
    <property type="match status" value="1"/>
</dbReference>
<organism evidence="3 4">
    <name type="scientific">Pseudogemmobacter faecipullorum</name>
    <dbReference type="NCBI Taxonomy" id="2755041"/>
    <lineage>
        <taxon>Bacteria</taxon>
        <taxon>Pseudomonadati</taxon>
        <taxon>Pseudomonadota</taxon>
        <taxon>Alphaproteobacteria</taxon>
        <taxon>Rhodobacterales</taxon>
        <taxon>Paracoccaceae</taxon>
        <taxon>Pseudogemmobacter</taxon>
    </lineage>
</organism>
<dbReference type="EMBL" id="JACDXX010000009">
    <property type="protein sequence ID" value="MCB5410639.1"/>
    <property type="molecule type" value="Genomic_DNA"/>
</dbReference>
<feature type="chain" id="PRO_5046545127" evidence="1">
    <location>
        <begin position="25"/>
        <end position="184"/>
    </location>
</feature>
<evidence type="ECO:0000313" key="4">
    <source>
        <dbReference type="Proteomes" id="UP001198571"/>
    </source>
</evidence>
<keyword evidence="4" id="KW-1185">Reference proteome</keyword>
<keyword evidence="1" id="KW-0732">Signal</keyword>
<dbReference type="SUPFAM" id="SSF47090">
    <property type="entry name" value="PGBD-like"/>
    <property type="match status" value="1"/>
</dbReference>
<evidence type="ECO:0000313" key="3">
    <source>
        <dbReference type="EMBL" id="MCB5410639.1"/>
    </source>
</evidence>
<feature type="domain" description="Peptidoglycan binding-like" evidence="2">
    <location>
        <begin position="125"/>
        <end position="167"/>
    </location>
</feature>
<protein>
    <submittedName>
        <fullName evidence="3">Peptidoglycan-binding protein</fullName>
    </submittedName>
</protein>
<gene>
    <name evidence="3" type="ORF">H0485_11600</name>
</gene>
<dbReference type="Gene3D" id="1.10.101.10">
    <property type="entry name" value="PGBD-like superfamily/PGBD"/>
    <property type="match status" value="1"/>
</dbReference>
<reference evidence="3 4" key="1">
    <citation type="submission" date="2020-07" db="EMBL/GenBank/DDBJ databases">
        <title>Pseudogemmobacter sp. nov., isolated from poultry manure in Taiwan.</title>
        <authorList>
            <person name="Lin S.-Y."/>
            <person name="Tang Y.-S."/>
            <person name="Young C.-C."/>
        </authorList>
    </citation>
    <scope>NUCLEOTIDE SEQUENCE [LARGE SCALE GENOMIC DNA]</scope>
    <source>
        <strain evidence="3 4">CC-YST710</strain>
    </source>
</reference>
<evidence type="ECO:0000259" key="2">
    <source>
        <dbReference type="Pfam" id="PF01471"/>
    </source>
</evidence>
<name>A0ABS8CMN5_9RHOB</name>
<sequence length="184" mass="19652">MSPLPRSFSVLPALAFTAVMVLSACVSGPEVPVQPLRADFSAAITDLNGRPGPPPGPKGACWQDEIRPAVIVTVTEQVQVAAKSADAKGKAAPAVFATETRQKIEKDRGTIWFRAPCPDLLDAEFIATLQRALKARGLYLAPLTGKIDKKTRQALHRYQASHGLESDKLSLVAAQELGLVPGQF</sequence>
<dbReference type="InterPro" id="IPR002477">
    <property type="entry name" value="Peptidoglycan-bd-like"/>
</dbReference>
<proteinExistence type="predicted"/>
<dbReference type="InterPro" id="IPR036365">
    <property type="entry name" value="PGBD-like_sf"/>
</dbReference>
<evidence type="ECO:0000256" key="1">
    <source>
        <dbReference type="SAM" id="SignalP"/>
    </source>
</evidence>
<dbReference type="InterPro" id="IPR036366">
    <property type="entry name" value="PGBDSf"/>
</dbReference>
<dbReference type="PROSITE" id="PS51257">
    <property type="entry name" value="PROKAR_LIPOPROTEIN"/>
    <property type="match status" value="1"/>
</dbReference>
<accession>A0ABS8CMN5</accession>
<feature type="signal peptide" evidence="1">
    <location>
        <begin position="1"/>
        <end position="24"/>
    </location>
</feature>
<comment type="caution">
    <text evidence="3">The sequence shown here is derived from an EMBL/GenBank/DDBJ whole genome shotgun (WGS) entry which is preliminary data.</text>
</comment>
<dbReference type="Proteomes" id="UP001198571">
    <property type="component" value="Unassembled WGS sequence"/>
</dbReference>